<evidence type="ECO:0000313" key="1">
    <source>
        <dbReference type="EMBL" id="KAE8277698.1"/>
    </source>
</evidence>
<dbReference type="InterPro" id="IPR057752">
    <property type="entry name" value="VG27-like"/>
</dbReference>
<accession>A0A6G0HEN7</accession>
<keyword evidence="2" id="KW-1185">Reference proteome</keyword>
<protein>
    <submittedName>
        <fullName evidence="1">Uncharacterized protein</fullName>
    </submittedName>
</protein>
<dbReference type="Proteomes" id="UP000424527">
    <property type="component" value="Unassembled WGS sequence"/>
</dbReference>
<dbReference type="Pfam" id="PF25743">
    <property type="entry name" value="VG27"/>
    <property type="match status" value="1"/>
</dbReference>
<reference evidence="1 2" key="1">
    <citation type="submission" date="2019-07" db="EMBL/GenBank/DDBJ databases">
        <title>Chromosome genome assembly for large yellow croaker.</title>
        <authorList>
            <person name="Xiao S."/>
        </authorList>
    </citation>
    <scope>NUCLEOTIDE SEQUENCE [LARGE SCALE GENOMIC DNA]</scope>
    <source>
        <strain evidence="1">JMULYC20181020</strain>
        <tissue evidence="1">Muscle</tissue>
    </source>
</reference>
<dbReference type="EMBL" id="REGW02000258">
    <property type="protein sequence ID" value="KAE8277698.1"/>
    <property type="molecule type" value="Genomic_DNA"/>
</dbReference>
<organism evidence="1 2">
    <name type="scientific">Larimichthys crocea</name>
    <name type="common">Large yellow croaker</name>
    <name type="synonym">Pseudosciaena crocea</name>
    <dbReference type="NCBI Taxonomy" id="215358"/>
    <lineage>
        <taxon>Eukaryota</taxon>
        <taxon>Metazoa</taxon>
        <taxon>Chordata</taxon>
        <taxon>Craniata</taxon>
        <taxon>Vertebrata</taxon>
        <taxon>Euteleostomi</taxon>
        <taxon>Actinopterygii</taxon>
        <taxon>Neopterygii</taxon>
        <taxon>Teleostei</taxon>
        <taxon>Neoteleostei</taxon>
        <taxon>Acanthomorphata</taxon>
        <taxon>Eupercaria</taxon>
        <taxon>Sciaenidae</taxon>
        <taxon>Larimichthys</taxon>
    </lineage>
</organism>
<comment type="caution">
    <text evidence="1">The sequence shown here is derived from an EMBL/GenBank/DDBJ whole genome shotgun (WGS) entry which is preliminary data.</text>
</comment>
<evidence type="ECO:0000313" key="2">
    <source>
        <dbReference type="Proteomes" id="UP000424527"/>
    </source>
</evidence>
<proteinExistence type="predicted"/>
<gene>
    <name evidence="1" type="ORF">D5F01_LYC24286</name>
</gene>
<name>A0A6G0HEN7_LARCR</name>
<dbReference type="AlphaFoldDB" id="A0A6G0HEN7"/>
<sequence>MEVPYGSYKYESAKNYLPGGLFHFVKDTDTYAPTLHGLSADSLIHLKEVAVCEMTSSIANRPFLNNPNLYEVELINTGHQSLRAGDRFVVQLPNQQDVAAQLDVDVDPGYNMTVNKGIWGGLLATRRVNCEFGGDPVEEVIQAIKSDHEFDVFQLMSPYTPRSILSMMTLVANGGGYHTLPEDRKVLAAQAVNEDFSATTVSALVEDDDVKRFLRTVIGHAMNIVESVQGFAGGQVVRACKGYNFSTIKTGDRFMAQLNMNRWLM</sequence>